<keyword evidence="1" id="KW-1133">Transmembrane helix</keyword>
<feature type="transmembrane region" description="Helical" evidence="1">
    <location>
        <begin position="98"/>
        <end position="119"/>
    </location>
</feature>
<reference evidence="2" key="2">
    <citation type="journal article" date="2021" name="PeerJ">
        <title>Extensive microbial diversity within the chicken gut microbiome revealed by metagenomics and culture.</title>
        <authorList>
            <person name="Gilroy R."/>
            <person name="Ravi A."/>
            <person name="Getino M."/>
            <person name="Pursley I."/>
            <person name="Horton D.L."/>
            <person name="Alikhan N.F."/>
            <person name="Baker D."/>
            <person name="Gharbi K."/>
            <person name="Hall N."/>
            <person name="Watson M."/>
            <person name="Adriaenssens E.M."/>
            <person name="Foster-Nyarko E."/>
            <person name="Jarju S."/>
            <person name="Secka A."/>
            <person name="Antonio M."/>
            <person name="Oren A."/>
            <person name="Chaudhuri R.R."/>
            <person name="La Ragione R."/>
            <person name="Hildebrand F."/>
            <person name="Pallen M.J."/>
        </authorList>
    </citation>
    <scope>NUCLEOTIDE SEQUENCE</scope>
    <source>
        <strain evidence="2">USAMLcec3-3695</strain>
    </source>
</reference>
<accession>A0A9D1MAN9</accession>
<feature type="transmembrane region" description="Helical" evidence="1">
    <location>
        <begin position="16"/>
        <end position="35"/>
    </location>
</feature>
<gene>
    <name evidence="2" type="ORF">IAA61_03060</name>
</gene>
<protein>
    <submittedName>
        <fullName evidence="2">ABC transporter permease</fullName>
    </submittedName>
</protein>
<reference evidence="2" key="1">
    <citation type="submission" date="2020-10" db="EMBL/GenBank/DDBJ databases">
        <authorList>
            <person name="Gilroy R."/>
        </authorList>
    </citation>
    <scope>NUCLEOTIDE SEQUENCE</scope>
    <source>
        <strain evidence="2">USAMLcec3-3695</strain>
    </source>
</reference>
<feature type="transmembrane region" description="Helical" evidence="1">
    <location>
        <begin position="55"/>
        <end position="77"/>
    </location>
</feature>
<keyword evidence="1" id="KW-0472">Membrane</keyword>
<feature type="transmembrane region" description="Helical" evidence="1">
    <location>
        <begin position="139"/>
        <end position="156"/>
    </location>
</feature>
<evidence type="ECO:0000313" key="2">
    <source>
        <dbReference type="EMBL" id="HIU56776.1"/>
    </source>
</evidence>
<keyword evidence="1" id="KW-0812">Transmembrane</keyword>
<dbReference type="Pfam" id="PF12730">
    <property type="entry name" value="ABC2_membrane_4"/>
    <property type="match status" value="1"/>
</dbReference>
<sequence length="257" mass="29048">MTKLLKCELMKMRRRYVFLTSLAIVAAGLVFSLYGNYSGTNADFIMKNGWIMMLYQLPLANGIFFPIMATVAASRLADAEHKASAFKHLFTLEKRGKIYDAKLIIGIALMIVCILIYWAVVLVFGKFIGFEGAPPMGMYLRYLACILAPPIVIYIFQHGLSMLFKNQAVSFFTGVIGTFAGVFSMFLPQLPFLRQLLPWGFYGAMQFIGLFGWTKETRYADAYFELMPVDPSVYVIAAAYAVLFYAVGKYLFCRKEI</sequence>
<dbReference type="EMBL" id="DVNB01000029">
    <property type="protein sequence ID" value="HIU56776.1"/>
    <property type="molecule type" value="Genomic_DNA"/>
</dbReference>
<dbReference type="AlphaFoldDB" id="A0A9D1MAN9"/>
<feature type="transmembrane region" description="Helical" evidence="1">
    <location>
        <begin position="233"/>
        <end position="252"/>
    </location>
</feature>
<dbReference type="CDD" id="cd21809">
    <property type="entry name" value="ABC-2_lan_permease-like"/>
    <property type="match status" value="1"/>
</dbReference>
<name>A0A9D1MAN9_9FIRM</name>
<comment type="caution">
    <text evidence="2">The sequence shown here is derived from an EMBL/GenBank/DDBJ whole genome shotgun (WGS) entry which is preliminary data.</text>
</comment>
<organism evidence="2 3">
    <name type="scientific">Candidatus Ornithomonoglobus merdipullorum</name>
    <dbReference type="NCBI Taxonomy" id="2840895"/>
    <lineage>
        <taxon>Bacteria</taxon>
        <taxon>Bacillati</taxon>
        <taxon>Bacillota</taxon>
        <taxon>Clostridia</taxon>
        <taxon>Candidatus Ornithomonoglobus</taxon>
    </lineage>
</organism>
<proteinExistence type="predicted"/>
<evidence type="ECO:0000313" key="3">
    <source>
        <dbReference type="Proteomes" id="UP000824109"/>
    </source>
</evidence>
<feature type="transmembrane region" description="Helical" evidence="1">
    <location>
        <begin position="168"/>
        <end position="187"/>
    </location>
</feature>
<dbReference type="Proteomes" id="UP000824109">
    <property type="component" value="Unassembled WGS sequence"/>
</dbReference>
<evidence type="ECO:0000256" key="1">
    <source>
        <dbReference type="SAM" id="Phobius"/>
    </source>
</evidence>